<evidence type="ECO:0000256" key="6">
    <source>
        <dbReference type="ARBA" id="ARBA00022723"/>
    </source>
</evidence>
<feature type="transmembrane region" description="Helical" evidence="12">
    <location>
        <begin position="40"/>
        <end position="63"/>
    </location>
</feature>
<comment type="cofactor">
    <cofactor evidence="1">
        <name>Zn(2+)</name>
        <dbReference type="ChEBI" id="CHEBI:29105"/>
    </cofactor>
</comment>
<evidence type="ECO:0000256" key="5">
    <source>
        <dbReference type="ARBA" id="ARBA00022692"/>
    </source>
</evidence>
<reference evidence="14 15" key="1">
    <citation type="submission" date="2021-05" db="EMBL/GenBank/DDBJ databases">
        <title>Novel species in genus Cellulomonas.</title>
        <authorList>
            <person name="Zhang G."/>
        </authorList>
    </citation>
    <scope>NUCLEOTIDE SEQUENCE [LARGE SCALE GENOMIC DNA]</scope>
    <source>
        <strain evidence="15">zg-ZUI222</strain>
    </source>
</reference>
<keyword evidence="5 12" id="KW-0812">Transmembrane</keyword>
<dbReference type="Gene3D" id="3.30.2010.10">
    <property type="entry name" value="Metalloproteases ('zincins'), catalytic domain"/>
    <property type="match status" value="1"/>
</dbReference>
<keyword evidence="10" id="KW-0482">Metalloprotease</keyword>
<evidence type="ECO:0000313" key="14">
    <source>
        <dbReference type="EMBL" id="QVI61950.1"/>
    </source>
</evidence>
<feature type="domain" description="Peptidase M48" evidence="13">
    <location>
        <begin position="123"/>
        <end position="307"/>
    </location>
</feature>
<keyword evidence="15" id="KW-1185">Reference proteome</keyword>
<dbReference type="RefSeq" id="WP_207339523.1">
    <property type="nucleotide sequence ID" value="NZ_CP074405.1"/>
</dbReference>
<gene>
    <name evidence="14" type="ORF">KG103_16220</name>
</gene>
<dbReference type="Pfam" id="PF01435">
    <property type="entry name" value="Peptidase_M48"/>
    <property type="match status" value="1"/>
</dbReference>
<comment type="subcellular location">
    <subcellularLocation>
        <location evidence="2">Cell membrane</location>
        <topology evidence="2">Multi-pass membrane protein</topology>
    </subcellularLocation>
</comment>
<proteinExistence type="predicted"/>
<organism evidence="14 15">
    <name type="scientific">Cellulomonas wangleii</name>
    <dbReference type="NCBI Taxonomy" id="2816956"/>
    <lineage>
        <taxon>Bacteria</taxon>
        <taxon>Bacillati</taxon>
        <taxon>Actinomycetota</taxon>
        <taxon>Actinomycetes</taxon>
        <taxon>Micrococcales</taxon>
        <taxon>Cellulomonadaceae</taxon>
        <taxon>Cellulomonas</taxon>
    </lineage>
</organism>
<protein>
    <submittedName>
        <fullName evidence="14">M48 family metallopeptidase</fullName>
    </submittedName>
</protein>
<keyword evidence="6" id="KW-0479">Metal-binding</keyword>
<evidence type="ECO:0000256" key="7">
    <source>
        <dbReference type="ARBA" id="ARBA00022801"/>
    </source>
</evidence>
<evidence type="ECO:0000256" key="1">
    <source>
        <dbReference type="ARBA" id="ARBA00001947"/>
    </source>
</evidence>
<dbReference type="CDD" id="cd07328">
    <property type="entry name" value="M48_Ste24p_like"/>
    <property type="match status" value="1"/>
</dbReference>
<dbReference type="InterPro" id="IPR001915">
    <property type="entry name" value="Peptidase_M48"/>
</dbReference>
<name>A0ABX8D3B2_9CELL</name>
<keyword evidence="7" id="KW-0378">Hydrolase</keyword>
<evidence type="ECO:0000256" key="11">
    <source>
        <dbReference type="ARBA" id="ARBA00023136"/>
    </source>
</evidence>
<evidence type="ECO:0000256" key="3">
    <source>
        <dbReference type="ARBA" id="ARBA00022475"/>
    </source>
</evidence>
<keyword evidence="8" id="KW-0862">Zinc</keyword>
<accession>A0ABX8D3B2</accession>
<dbReference type="InterPro" id="IPR050083">
    <property type="entry name" value="HtpX_protease"/>
</dbReference>
<evidence type="ECO:0000256" key="10">
    <source>
        <dbReference type="ARBA" id="ARBA00023049"/>
    </source>
</evidence>
<dbReference type="EMBL" id="CP074405">
    <property type="protein sequence ID" value="QVI61950.1"/>
    <property type="molecule type" value="Genomic_DNA"/>
</dbReference>
<keyword evidence="9 12" id="KW-1133">Transmembrane helix</keyword>
<evidence type="ECO:0000256" key="12">
    <source>
        <dbReference type="SAM" id="Phobius"/>
    </source>
</evidence>
<evidence type="ECO:0000259" key="13">
    <source>
        <dbReference type="Pfam" id="PF01435"/>
    </source>
</evidence>
<keyword evidence="3" id="KW-1003">Cell membrane</keyword>
<keyword evidence="11 12" id="KW-0472">Membrane</keyword>
<dbReference type="Proteomes" id="UP000677804">
    <property type="component" value="Chromosome"/>
</dbReference>
<evidence type="ECO:0000256" key="2">
    <source>
        <dbReference type="ARBA" id="ARBA00004651"/>
    </source>
</evidence>
<dbReference type="PANTHER" id="PTHR43221">
    <property type="entry name" value="PROTEASE HTPX"/>
    <property type="match status" value="1"/>
</dbReference>
<keyword evidence="4" id="KW-0645">Protease</keyword>
<evidence type="ECO:0000256" key="8">
    <source>
        <dbReference type="ARBA" id="ARBA00022833"/>
    </source>
</evidence>
<evidence type="ECO:0000256" key="4">
    <source>
        <dbReference type="ARBA" id="ARBA00022670"/>
    </source>
</evidence>
<evidence type="ECO:0000256" key="9">
    <source>
        <dbReference type="ARBA" id="ARBA00022989"/>
    </source>
</evidence>
<evidence type="ECO:0000313" key="15">
    <source>
        <dbReference type="Proteomes" id="UP000677804"/>
    </source>
</evidence>
<dbReference type="PANTHER" id="PTHR43221:SF1">
    <property type="entry name" value="PROTEASE HTPX"/>
    <property type="match status" value="1"/>
</dbReference>
<sequence length="630" mass="66508">MSTRLRAAVAVLTLAGFYVVALLVLGGLAALTVQAFRLGAGVLGGKLGFVTIAAMVGVVVALWKVARARPGTPAGPVLLRADAPELWALVDEVAELTGTRAPDEIRLAPDVNAGVMEHARLLGLVGGTRHMVIGVPLLQGLTVDQVRAVLAHEMGHYAHDDTRLSVVVHRGRAVIGQTLAQLSGSLPGWLLRQYGKLYLLVSAATGRRQELAADALMVTAVGRATAQSALRETEVLDLAWRFYLGAYVDIGWDAGLAPTSEGFYGGFGRLLAARSDELASLRTGPVDETRSRWDSHPPTGVRVLAMERLADVPHVPDARPATVLVPHLDALAAHLADQYLAVEDRQRLPWDELVATGVAIEKQRAADGVHRTAARLAGVPRASLGTVLDLVAQGRNDQLARELGVDTHEPEPVAPGQPAPHPLAGVLETVLAAALVAGGAARWRLDWAGPATLCDREGDRIDLAAWARSAAVPGGVEHVRAWLAGLGVDAHAVGQVHDTATAHGASVVAGLSNMTVGGAPHDVLVLDRGLVLLPCPKKTDGGKARLIGILQSQPVHVLAAVHRYVPYEDVREATVQRPFPLRATVDLHDGTHLELKERLAGEYLTKDSQTVLLGHLSSLTAVRHPEAAGT</sequence>